<comment type="caution">
    <text evidence="2">The sequence shown here is derived from an EMBL/GenBank/DDBJ whole genome shotgun (WGS) entry which is preliminary data.</text>
</comment>
<evidence type="ECO:0000313" key="3">
    <source>
        <dbReference type="Proteomes" id="UP000663828"/>
    </source>
</evidence>
<feature type="compositionally biased region" description="Polar residues" evidence="1">
    <location>
        <begin position="153"/>
        <end position="170"/>
    </location>
</feature>
<organism evidence="2 3">
    <name type="scientific">Adineta ricciae</name>
    <name type="common">Rotifer</name>
    <dbReference type="NCBI Taxonomy" id="249248"/>
    <lineage>
        <taxon>Eukaryota</taxon>
        <taxon>Metazoa</taxon>
        <taxon>Spiralia</taxon>
        <taxon>Gnathifera</taxon>
        <taxon>Rotifera</taxon>
        <taxon>Eurotatoria</taxon>
        <taxon>Bdelloidea</taxon>
        <taxon>Adinetida</taxon>
        <taxon>Adinetidae</taxon>
        <taxon>Adineta</taxon>
    </lineage>
</organism>
<protein>
    <submittedName>
        <fullName evidence="2">Uncharacterized protein</fullName>
    </submittedName>
</protein>
<name>A0A815H4A3_ADIRI</name>
<dbReference type="EMBL" id="CAJNOR010002840">
    <property type="protein sequence ID" value="CAF1347072.1"/>
    <property type="molecule type" value="Genomic_DNA"/>
</dbReference>
<feature type="compositionally biased region" description="Low complexity" evidence="1">
    <location>
        <begin position="73"/>
        <end position="93"/>
    </location>
</feature>
<feature type="region of interest" description="Disordered" evidence="1">
    <location>
        <begin position="235"/>
        <end position="317"/>
    </location>
</feature>
<keyword evidence="3" id="KW-1185">Reference proteome</keyword>
<proteinExistence type="predicted"/>
<feature type="region of interest" description="Disordered" evidence="1">
    <location>
        <begin position="1"/>
        <end position="97"/>
    </location>
</feature>
<reference evidence="2" key="1">
    <citation type="submission" date="2021-02" db="EMBL/GenBank/DDBJ databases">
        <authorList>
            <person name="Nowell W R."/>
        </authorList>
    </citation>
    <scope>NUCLEOTIDE SEQUENCE</scope>
</reference>
<dbReference type="AlphaFoldDB" id="A0A815H4A3"/>
<feature type="non-terminal residue" evidence="2">
    <location>
        <position position="1"/>
    </location>
</feature>
<feature type="region of interest" description="Disordered" evidence="1">
    <location>
        <begin position="140"/>
        <end position="219"/>
    </location>
</feature>
<dbReference type="Proteomes" id="UP000663828">
    <property type="component" value="Unassembled WGS sequence"/>
</dbReference>
<feature type="compositionally biased region" description="Polar residues" evidence="1">
    <location>
        <begin position="240"/>
        <end position="283"/>
    </location>
</feature>
<feature type="compositionally biased region" description="Polar residues" evidence="1">
    <location>
        <begin position="1"/>
        <end position="36"/>
    </location>
</feature>
<accession>A0A815H4A3</accession>
<feature type="compositionally biased region" description="Polar residues" evidence="1">
    <location>
        <begin position="305"/>
        <end position="317"/>
    </location>
</feature>
<evidence type="ECO:0000313" key="2">
    <source>
        <dbReference type="EMBL" id="CAF1347072.1"/>
    </source>
</evidence>
<feature type="compositionally biased region" description="Polar residues" evidence="1">
    <location>
        <begin position="177"/>
        <end position="203"/>
    </location>
</feature>
<sequence>IPSSTSMISSDQQASNVSDASGQSGIESSNLRTSISELPHTASINEEEEEEQQQQESRAKAEKNLLHLQPKRSSSGSSRSTQTASTESLATSSSEDRVNNMYKKLDVLNKVGKKPRTPYDQRLDVLRQLAWLLEKRPPIHSRLNPTRRKPAQAQVSARSSMRSTNMTTVTPHAESELTITSKVSPQLFSSSNENSNQVHSLPINSHRPHSPSSSQALTSCVDPLTQSYSSIRSIHSDSSLNPSLINTKAPSSNPNPGTTSLNSSLHLQRNTPSSNTNQSQRSRTGQHRRNLNGRATIHRDRKNSFTKSNTNKLDEQSTTNSCTRIEYQHLFPVIGHGFTIGKGYSIFDLPDLQGRIVIRRNPCGNETDYASKVSIRDGQAKHILIIDDSSSFSLRLYRTLDYIIFNGQQNSNTRQFTQQICCCSSKATLWISSFLFNS</sequence>
<evidence type="ECO:0000256" key="1">
    <source>
        <dbReference type="SAM" id="MobiDB-lite"/>
    </source>
</evidence>
<gene>
    <name evidence="2" type="ORF">XAT740_LOCUS31276</name>
</gene>